<evidence type="ECO:0000256" key="6">
    <source>
        <dbReference type="ARBA" id="ARBA00022840"/>
    </source>
</evidence>
<dbReference type="GO" id="GO:0005524">
    <property type="term" value="F:ATP binding"/>
    <property type="evidence" value="ECO:0007669"/>
    <property type="project" value="UniProtKB-KW"/>
</dbReference>
<evidence type="ECO:0000256" key="3">
    <source>
        <dbReference type="ARBA" id="ARBA00022679"/>
    </source>
</evidence>
<dbReference type="Gene3D" id="1.10.510.10">
    <property type="entry name" value="Transferase(Phosphotransferase) domain 1"/>
    <property type="match status" value="1"/>
</dbReference>
<keyword evidence="2" id="KW-0723">Serine/threonine-protein kinase</keyword>
<keyword evidence="3" id="KW-0808">Transferase</keyword>
<dbReference type="InterPro" id="IPR053235">
    <property type="entry name" value="Ser_Thr_kinase"/>
</dbReference>
<accession>A0A7S1BDV5</accession>
<protein>
    <recommendedName>
        <fullName evidence="1">non-specific serine/threonine protein kinase</fullName>
        <ecNumber evidence="1">2.7.11.1</ecNumber>
    </recommendedName>
</protein>
<evidence type="ECO:0000259" key="10">
    <source>
        <dbReference type="PROSITE" id="PS50011"/>
    </source>
</evidence>
<keyword evidence="6" id="KW-0067">ATP-binding</keyword>
<organism evidence="11">
    <name type="scientific">Corethron hystrix</name>
    <dbReference type="NCBI Taxonomy" id="216773"/>
    <lineage>
        <taxon>Eukaryota</taxon>
        <taxon>Sar</taxon>
        <taxon>Stramenopiles</taxon>
        <taxon>Ochrophyta</taxon>
        <taxon>Bacillariophyta</taxon>
        <taxon>Coscinodiscophyceae</taxon>
        <taxon>Corethrophycidae</taxon>
        <taxon>Corethrales</taxon>
        <taxon>Corethraceae</taxon>
        <taxon>Corethron</taxon>
    </lineage>
</organism>
<comment type="catalytic activity">
    <reaction evidence="8">
        <text>L-seryl-[protein] + ATP = O-phospho-L-seryl-[protein] + ADP + H(+)</text>
        <dbReference type="Rhea" id="RHEA:17989"/>
        <dbReference type="Rhea" id="RHEA-COMP:9863"/>
        <dbReference type="Rhea" id="RHEA-COMP:11604"/>
        <dbReference type="ChEBI" id="CHEBI:15378"/>
        <dbReference type="ChEBI" id="CHEBI:29999"/>
        <dbReference type="ChEBI" id="CHEBI:30616"/>
        <dbReference type="ChEBI" id="CHEBI:83421"/>
        <dbReference type="ChEBI" id="CHEBI:456216"/>
        <dbReference type="EC" id="2.7.11.1"/>
    </reaction>
</comment>
<evidence type="ECO:0000256" key="9">
    <source>
        <dbReference type="SAM" id="MobiDB-lite"/>
    </source>
</evidence>
<dbReference type="EC" id="2.7.11.1" evidence="1"/>
<dbReference type="PANTHER" id="PTHR24361:SF433">
    <property type="entry name" value="PROTEIN KINASE DOMAIN-CONTAINING PROTEIN"/>
    <property type="match status" value="1"/>
</dbReference>
<dbReference type="GO" id="GO:0005737">
    <property type="term" value="C:cytoplasm"/>
    <property type="evidence" value="ECO:0007669"/>
    <property type="project" value="TreeGrafter"/>
</dbReference>
<keyword evidence="4" id="KW-0547">Nucleotide-binding</keyword>
<feature type="region of interest" description="Disordered" evidence="9">
    <location>
        <begin position="696"/>
        <end position="717"/>
    </location>
</feature>
<keyword evidence="5" id="KW-0418">Kinase</keyword>
<comment type="catalytic activity">
    <reaction evidence="7">
        <text>L-threonyl-[protein] + ATP = O-phospho-L-threonyl-[protein] + ADP + H(+)</text>
        <dbReference type="Rhea" id="RHEA:46608"/>
        <dbReference type="Rhea" id="RHEA-COMP:11060"/>
        <dbReference type="Rhea" id="RHEA-COMP:11605"/>
        <dbReference type="ChEBI" id="CHEBI:15378"/>
        <dbReference type="ChEBI" id="CHEBI:30013"/>
        <dbReference type="ChEBI" id="CHEBI:30616"/>
        <dbReference type="ChEBI" id="CHEBI:61977"/>
        <dbReference type="ChEBI" id="CHEBI:456216"/>
        <dbReference type="EC" id="2.7.11.1"/>
    </reaction>
</comment>
<dbReference type="InterPro" id="IPR000719">
    <property type="entry name" value="Prot_kinase_dom"/>
</dbReference>
<reference evidence="11" key="1">
    <citation type="submission" date="2021-01" db="EMBL/GenBank/DDBJ databases">
        <authorList>
            <person name="Corre E."/>
            <person name="Pelletier E."/>
            <person name="Niang G."/>
            <person name="Scheremetjew M."/>
            <person name="Finn R."/>
            <person name="Kale V."/>
            <person name="Holt S."/>
            <person name="Cochrane G."/>
            <person name="Meng A."/>
            <person name="Brown T."/>
            <person name="Cohen L."/>
        </authorList>
    </citation>
    <scope>NUCLEOTIDE SEQUENCE</scope>
    <source>
        <strain evidence="11">308</strain>
    </source>
</reference>
<evidence type="ECO:0000256" key="1">
    <source>
        <dbReference type="ARBA" id="ARBA00012513"/>
    </source>
</evidence>
<evidence type="ECO:0000256" key="2">
    <source>
        <dbReference type="ARBA" id="ARBA00022527"/>
    </source>
</evidence>
<dbReference type="PROSITE" id="PS50011">
    <property type="entry name" value="PROTEIN_KINASE_DOM"/>
    <property type="match status" value="1"/>
</dbReference>
<dbReference type="InterPro" id="IPR011009">
    <property type="entry name" value="Kinase-like_dom_sf"/>
</dbReference>
<name>A0A7S1BDV5_9STRA</name>
<evidence type="ECO:0000256" key="5">
    <source>
        <dbReference type="ARBA" id="ARBA00022777"/>
    </source>
</evidence>
<dbReference type="EMBL" id="HBFR01014197">
    <property type="protein sequence ID" value="CAD8883169.1"/>
    <property type="molecule type" value="Transcribed_RNA"/>
</dbReference>
<dbReference type="GO" id="GO:0004674">
    <property type="term" value="F:protein serine/threonine kinase activity"/>
    <property type="evidence" value="ECO:0007669"/>
    <property type="project" value="UniProtKB-KW"/>
</dbReference>
<dbReference type="PANTHER" id="PTHR24361">
    <property type="entry name" value="MITOGEN-ACTIVATED KINASE KINASE KINASE"/>
    <property type="match status" value="1"/>
</dbReference>
<evidence type="ECO:0000313" key="11">
    <source>
        <dbReference type="EMBL" id="CAD8883169.1"/>
    </source>
</evidence>
<feature type="region of interest" description="Disordered" evidence="9">
    <location>
        <begin position="1"/>
        <end position="27"/>
    </location>
</feature>
<evidence type="ECO:0000256" key="8">
    <source>
        <dbReference type="ARBA" id="ARBA00048679"/>
    </source>
</evidence>
<feature type="domain" description="Protein kinase" evidence="10">
    <location>
        <begin position="610"/>
        <end position="1024"/>
    </location>
</feature>
<gene>
    <name evidence="11" type="ORF">CHYS00102_LOCUS10364</name>
</gene>
<evidence type="ECO:0000256" key="4">
    <source>
        <dbReference type="ARBA" id="ARBA00022741"/>
    </source>
</evidence>
<proteinExistence type="predicted"/>
<sequence>MTPRTSNIQGPGMLISGGRGGGDARSTCTSIREDNVVDNGNVMYKTSSDGNNRKWKEEKQVQQQKIPQQNIAALSKHLVNAQWEQASQILHCLPLSNGDDGANCNGDDNQHPGNVLPISLLFASLSHPNRSPPSPLLKHLLSHTRPDSLERAIDASGDTPLHLLCRNPYSSYECIHAVLCARPEASRTANGKGDLPLHDYVRTTLRGGNQDHVRPHVGSLLWAMLCVLRNDQDAAGREGADGIGYPLHLAVRYMCRTFDRIEGARMSESFGDGRDNEKKTKEEEQNDLIARDKVSSVIYDLCAVRPEVAALPMSEKLVLNGGEDSVEQETLDSYYGTTHGFPIPHEFFVDHFLSRRQMEGLGRHTSELYCLRADVLEAFSPLPSASSNKIRTQNRTRRWVSSLLVAGRTANPAGKFTTRGRTFDVALKMYQRICRTEWGGSNDTVYDYQSNVNNYNYGWIKDLGRGDIHRLVATGNCMPHYRHFHAGLTVVAGDNMRISVGGPSATLRKSFLWMERYGLMPCTVDIGFGNIYEQGKVLKYNNNRDMLVCTVVDYGVAGKGGKEGKEGKEERVFGTKKHKDSGNTFINSCTPLTAKLIHHENDYVREIMCYSRLMHLQNSQVAATLRSNRPAAGKPLSDNLKESLNLNILALVDQVADMLPFDAYLDLFGERSVRMEKARSFDSPKKKHGYSSKILSTKKQSNHQHPPLAQTPSDTSAPSEYVDLPILNHAILLTPYQHNLVYMMGNGSLQTMGRNFDYIDNVRSILVDVANGLRNLHEAGFIHGNLNPQNVVCVSQNRFAIFNLECSHRFKASTSSSSNGHVATLLTNEKIETVKQGTNTSGNLDYMDVESLGCTGIFPPEIITRLNNPNEIDDISSIDARLFMTLYQNKQSSDMNKCRTKILYHEDGYAYMLRVQSKHIDDQNLFALTNPLCADPCFDIWSFGVLAYHLCNNVRQSLFPVDVTYNLTDARSHQQLYEWDRYACASKVYRNVDDPLAADMLQTILLKKAERPKSISQVLLHPFFDPKSRSNRAIMQKYADRHRHHLSRLHAQDEMEMHSRADTIQMKIQYEKRLMQIEEEAIALRNATLEKARAEMARILTWMSPTVQATLFFCPYKICKFLDKDVKMDAPLSAVVLPNVPDLGHVEKLMKGVQAAFTTMQDCAALFGVIHTKRKSMGEDIFDETVRSMWEQNIVVVSNTNKNESVDDAVISTFLDLIGLSATSRSHALNLIVNSGKTLTGDYQVVEVDNGEDRSQRDKTGEFHREKRASAALLAASENIKQLSSFFSDPLRSSAKIAMSSVRDWFAFFNKNASQLYLFDDYRQAAHIQPSQVIKMNRNPSIVATNNDTISSSFPHIIPTTPEEFSRWAPTLMFGRRPSIYLRRLNTELLEKYEKQYFQSRLAELAVVKASLDTLSFPGINEEYFWRELWEIIQGTRQFDIAPLQLVYQLVDRNFDGLNPIIGPENCVLWTTEDGLYSIHKESEPTNFDIDQR</sequence>
<evidence type="ECO:0000256" key="7">
    <source>
        <dbReference type="ARBA" id="ARBA00047899"/>
    </source>
</evidence>
<dbReference type="SUPFAM" id="SSF56112">
    <property type="entry name" value="Protein kinase-like (PK-like)"/>
    <property type="match status" value="1"/>
</dbReference>